<evidence type="ECO:0000256" key="1">
    <source>
        <dbReference type="SAM" id="MobiDB-lite"/>
    </source>
</evidence>
<keyword evidence="2" id="KW-1133">Transmembrane helix</keyword>
<gene>
    <name evidence="3" type="ORF">OJAV_G00164580</name>
</gene>
<evidence type="ECO:0000256" key="2">
    <source>
        <dbReference type="SAM" id="Phobius"/>
    </source>
</evidence>
<dbReference type="Proteomes" id="UP000283210">
    <property type="component" value="Chromosome 16"/>
</dbReference>
<evidence type="ECO:0000313" key="4">
    <source>
        <dbReference type="Proteomes" id="UP000283210"/>
    </source>
</evidence>
<accession>A0A3S2NZQ0</accession>
<feature type="transmembrane region" description="Helical" evidence="2">
    <location>
        <begin position="6"/>
        <end position="25"/>
    </location>
</feature>
<dbReference type="OrthoDB" id="10503587at2759"/>
<feature type="region of interest" description="Disordered" evidence="1">
    <location>
        <begin position="175"/>
        <end position="206"/>
    </location>
</feature>
<organism evidence="3 4">
    <name type="scientific">Oryzias javanicus</name>
    <name type="common">Javanese ricefish</name>
    <name type="synonym">Aplocheilus javanicus</name>
    <dbReference type="NCBI Taxonomy" id="123683"/>
    <lineage>
        <taxon>Eukaryota</taxon>
        <taxon>Metazoa</taxon>
        <taxon>Chordata</taxon>
        <taxon>Craniata</taxon>
        <taxon>Vertebrata</taxon>
        <taxon>Euteleostomi</taxon>
        <taxon>Actinopterygii</taxon>
        <taxon>Neopterygii</taxon>
        <taxon>Teleostei</taxon>
        <taxon>Neoteleostei</taxon>
        <taxon>Acanthomorphata</taxon>
        <taxon>Ovalentaria</taxon>
        <taxon>Atherinomorphae</taxon>
        <taxon>Beloniformes</taxon>
        <taxon>Adrianichthyidae</taxon>
        <taxon>Oryziinae</taxon>
        <taxon>Oryzias</taxon>
    </lineage>
</organism>
<sequence length="206" mass="22364">MVALQSKWRYGFMFLGIQLVVMALLSREGNQRRVTYLIRIFRRPGGTSLPPRNGTLEGGGALDVYSNLSNLILKYNRRDDIKFCPKTSPFVGGPIHVSFPSGLTLAQVEAKNPLVLRGAVPAARLRGATQDGHHHPAPEPRAPPEVPAVLPAPVPAAAAAQLRHLHHPPGWKLHLQQSQAHEHRLQGGHEGGGLGLPLLPRRGPDP</sequence>
<feature type="compositionally biased region" description="Low complexity" evidence="1">
    <location>
        <begin position="196"/>
        <end position="206"/>
    </location>
</feature>
<reference evidence="3 4" key="1">
    <citation type="submission" date="2018-11" db="EMBL/GenBank/DDBJ databases">
        <authorList>
            <person name="Lopez-Roques C."/>
            <person name="Donnadieu C."/>
            <person name="Bouchez O."/>
            <person name="Klopp C."/>
            <person name="Cabau C."/>
            <person name="Zahm M."/>
        </authorList>
    </citation>
    <scope>NUCLEOTIDE SEQUENCE [LARGE SCALE GENOMIC DNA]</scope>
    <source>
        <strain evidence="3">RS831</strain>
        <tissue evidence="3">Whole body</tissue>
    </source>
</reference>
<protein>
    <submittedName>
        <fullName evidence="3">Uncharacterized protein</fullName>
    </submittedName>
</protein>
<dbReference type="EMBL" id="CM012452">
    <property type="protein sequence ID" value="RVE63155.1"/>
    <property type="molecule type" value="Genomic_DNA"/>
</dbReference>
<name>A0A3S2NZQ0_ORYJA</name>
<keyword evidence="4" id="KW-1185">Reference proteome</keyword>
<keyword evidence="2" id="KW-0812">Transmembrane</keyword>
<dbReference type="AlphaFoldDB" id="A0A3S2NZQ0"/>
<proteinExistence type="predicted"/>
<keyword evidence="2" id="KW-0472">Membrane</keyword>
<reference evidence="3 4" key="2">
    <citation type="submission" date="2019-01" db="EMBL/GenBank/DDBJ databases">
        <title>A chromosome length genome reference of the Java medaka (oryzias javanicus).</title>
        <authorList>
            <person name="Herpin A."/>
            <person name="Takehana Y."/>
            <person name="Naruse K."/>
            <person name="Ansai S."/>
            <person name="Kawaguchi M."/>
        </authorList>
    </citation>
    <scope>NUCLEOTIDE SEQUENCE [LARGE SCALE GENOMIC DNA]</scope>
    <source>
        <strain evidence="3">RS831</strain>
        <tissue evidence="3">Whole body</tissue>
    </source>
</reference>
<evidence type="ECO:0000313" key="3">
    <source>
        <dbReference type="EMBL" id="RVE63155.1"/>
    </source>
</evidence>